<dbReference type="Gene3D" id="1.10.10.10">
    <property type="entry name" value="Winged helix-like DNA-binding domain superfamily/Winged helix DNA-binding domain"/>
    <property type="match status" value="1"/>
</dbReference>
<dbReference type="PANTHER" id="PTHR43133">
    <property type="entry name" value="RNA POLYMERASE ECF-TYPE SIGMA FACTO"/>
    <property type="match status" value="1"/>
</dbReference>
<reference evidence="7 8" key="1">
    <citation type="submission" date="2016-03" db="EMBL/GenBank/DDBJ databases">
        <authorList>
            <consortium name="Pathogen Informatics"/>
        </authorList>
    </citation>
    <scope>NUCLEOTIDE SEQUENCE [LARGE SCALE GENOMIC DNA]</scope>
    <source>
        <strain evidence="7 8">NCTC13364</strain>
    </source>
</reference>
<dbReference type="SUPFAM" id="SSF88946">
    <property type="entry name" value="Sigma2 domain of RNA polymerase sigma factors"/>
    <property type="match status" value="1"/>
</dbReference>
<dbReference type="GO" id="GO:0003677">
    <property type="term" value="F:DNA binding"/>
    <property type="evidence" value="ECO:0007669"/>
    <property type="project" value="InterPro"/>
</dbReference>
<dbReference type="InterPro" id="IPR013325">
    <property type="entry name" value="RNA_pol_sigma_r2"/>
</dbReference>
<evidence type="ECO:0000313" key="8">
    <source>
        <dbReference type="Proteomes" id="UP000077037"/>
    </source>
</evidence>
<keyword evidence="3" id="KW-0731">Sigma factor</keyword>
<dbReference type="InterPro" id="IPR039425">
    <property type="entry name" value="RNA_pol_sigma-70-like"/>
</dbReference>
<evidence type="ECO:0000256" key="1">
    <source>
        <dbReference type="ARBA" id="ARBA00010641"/>
    </source>
</evidence>
<evidence type="ECO:0000259" key="6">
    <source>
        <dbReference type="Pfam" id="PF08281"/>
    </source>
</evidence>
<dbReference type="GO" id="GO:0016987">
    <property type="term" value="F:sigma factor activity"/>
    <property type="evidence" value="ECO:0007669"/>
    <property type="project" value="UniProtKB-KW"/>
</dbReference>
<proteinExistence type="inferred from homology"/>
<dbReference type="Pfam" id="PF04542">
    <property type="entry name" value="Sigma70_r2"/>
    <property type="match status" value="1"/>
</dbReference>
<comment type="similarity">
    <text evidence="1">Belongs to the sigma-70 factor family. ECF subfamily.</text>
</comment>
<dbReference type="CDD" id="cd06171">
    <property type="entry name" value="Sigma70_r4"/>
    <property type="match status" value="1"/>
</dbReference>
<accession>A0A157M8X3</accession>
<dbReference type="InterPro" id="IPR013249">
    <property type="entry name" value="RNA_pol_sigma70_r4_t2"/>
</dbReference>
<dbReference type="GO" id="GO:0006352">
    <property type="term" value="P:DNA-templated transcription initiation"/>
    <property type="evidence" value="ECO:0007669"/>
    <property type="project" value="InterPro"/>
</dbReference>
<keyword evidence="4" id="KW-0804">Transcription</keyword>
<keyword evidence="2" id="KW-0805">Transcription regulation</keyword>
<dbReference type="Proteomes" id="UP000077037">
    <property type="component" value="Unassembled WGS sequence"/>
</dbReference>
<evidence type="ECO:0000256" key="2">
    <source>
        <dbReference type="ARBA" id="ARBA00023015"/>
    </source>
</evidence>
<dbReference type="AlphaFoldDB" id="A0A157M8X3"/>
<dbReference type="EMBL" id="FKBS01000012">
    <property type="protein sequence ID" value="SAI05049.1"/>
    <property type="molecule type" value="Genomic_DNA"/>
</dbReference>
<dbReference type="Gene3D" id="1.10.1740.10">
    <property type="match status" value="1"/>
</dbReference>
<dbReference type="InterPro" id="IPR007627">
    <property type="entry name" value="RNA_pol_sigma70_r2"/>
</dbReference>
<dbReference type="SUPFAM" id="SSF88659">
    <property type="entry name" value="Sigma3 and sigma4 domains of RNA polymerase sigma factors"/>
    <property type="match status" value="1"/>
</dbReference>
<dbReference type="OrthoDB" id="192021at2"/>
<dbReference type="InterPro" id="IPR014284">
    <property type="entry name" value="RNA_pol_sigma-70_dom"/>
</dbReference>
<protein>
    <submittedName>
        <fullName evidence="7">ECF sigma factor</fullName>
    </submittedName>
</protein>
<sequence>MSEEVRLLLLDFLSKNYGDLRRRLMRFLRSPDLTDDALHDTWLRVKRLENQSTVLNPRGFLLRMAVNSALNDIRSQSPMVPQSELDSVLEMADPGPGPEHIAAARSDVAELVAAMQRMPQRRRDVVLLVRWEGLTQKEVAERLGVSLRTVELELKRANDFFAARLGAKK</sequence>
<organism evidence="7 8">
    <name type="scientific">Bordetella ansorpii</name>
    <dbReference type="NCBI Taxonomy" id="288768"/>
    <lineage>
        <taxon>Bacteria</taxon>
        <taxon>Pseudomonadati</taxon>
        <taxon>Pseudomonadota</taxon>
        <taxon>Betaproteobacteria</taxon>
        <taxon>Burkholderiales</taxon>
        <taxon>Alcaligenaceae</taxon>
        <taxon>Bordetella</taxon>
    </lineage>
</organism>
<gene>
    <name evidence="7" type="primary">bupI_1</name>
    <name evidence="7" type="ORF">SAMEA1982600_01072</name>
</gene>
<evidence type="ECO:0000313" key="7">
    <source>
        <dbReference type="EMBL" id="SAI05049.1"/>
    </source>
</evidence>
<feature type="domain" description="RNA polymerase sigma-70 region 2" evidence="5">
    <location>
        <begin position="14"/>
        <end position="77"/>
    </location>
</feature>
<dbReference type="NCBIfam" id="TIGR02937">
    <property type="entry name" value="sigma70-ECF"/>
    <property type="match status" value="1"/>
</dbReference>
<feature type="domain" description="RNA polymerase sigma factor 70 region 4 type 2" evidence="6">
    <location>
        <begin position="110"/>
        <end position="157"/>
    </location>
</feature>
<evidence type="ECO:0000259" key="5">
    <source>
        <dbReference type="Pfam" id="PF04542"/>
    </source>
</evidence>
<dbReference type="InterPro" id="IPR036388">
    <property type="entry name" value="WH-like_DNA-bd_sf"/>
</dbReference>
<name>A0A157M8X3_9BORD</name>
<dbReference type="RefSeq" id="WP_066409649.1">
    <property type="nucleotide sequence ID" value="NZ_FKBS01000012.1"/>
</dbReference>
<dbReference type="InterPro" id="IPR013324">
    <property type="entry name" value="RNA_pol_sigma_r3/r4-like"/>
</dbReference>
<dbReference type="Pfam" id="PF08281">
    <property type="entry name" value="Sigma70_r4_2"/>
    <property type="match status" value="1"/>
</dbReference>
<dbReference type="PANTHER" id="PTHR43133:SF63">
    <property type="entry name" value="RNA POLYMERASE SIGMA FACTOR FECI-RELATED"/>
    <property type="match status" value="1"/>
</dbReference>
<evidence type="ECO:0000256" key="4">
    <source>
        <dbReference type="ARBA" id="ARBA00023163"/>
    </source>
</evidence>
<evidence type="ECO:0000256" key="3">
    <source>
        <dbReference type="ARBA" id="ARBA00023082"/>
    </source>
</evidence>